<comment type="caution">
    <text evidence="1">The sequence shown here is derived from an EMBL/GenBank/DDBJ whole genome shotgun (WGS) entry which is preliminary data.</text>
</comment>
<sequence>LLLHVGDSAPGRPSVSEICAQQKPLVWNLGLRHAESFSPESRDRLLKCFGTTAANGQRKDAVMDGLRLEALQAILPKGTPRDKLSQTACVLMMAPTDGTSEIVKRKAIMMSCVQKELSAKGIDTISNDDDLKCITGVVQASLRNESYAVEPSLDIRAIQMKCLKCAFPKASDAEAVNLYKDVMQKFEKMEAEALRVSSEVRHVPPGHSLLLLDVLPIVEYFTK</sequence>
<accession>A0AC60P419</accession>
<dbReference type="EMBL" id="JABSTQ010011210">
    <property type="protein sequence ID" value="KAG0414047.1"/>
    <property type="molecule type" value="Genomic_DNA"/>
</dbReference>
<keyword evidence="2" id="KW-1185">Reference proteome</keyword>
<protein>
    <submittedName>
        <fullName evidence="1">Uncharacterized protein</fullName>
    </submittedName>
</protein>
<name>A0AC60P419_IXOPE</name>
<gene>
    <name evidence="1" type="ORF">HPB47_008800</name>
</gene>
<proteinExistence type="predicted"/>
<evidence type="ECO:0000313" key="1">
    <source>
        <dbReference type="EMBL" id="KAG0414047.1"/>
    </source>
</evidence>
<reference evidence="1 2" key="1">
    <citation type="journal article" date="2020" name="Cell">
        <title>Large-Scale Comparative Analyses of Tick Genomes Elucidate Their Genetic Diversity and Vector Capacities.</title>
        <authorList>
            <consortium name="Tick Genome and Microbiome Consortium (TIGMIC)"/>
            <person name="Jia N."/>
            <person name="Wang J."/>
            <person name="Shi W."/>
            <person name="Du L."/>
            <person name="Sun Y."/>
            <person name="Zhan W."/>
            <person name="Jiang J.F."/>
            <person name="Wang Q."/>
            <person name="Zhang B."/>
            <person name="Ji P."/>
            <person name="Bell-Sakyi L."/>
            <person name="Cui X.M."/>
            <person name="Yuan T.T."/>
            <person name="Jiang B.G."/>
            <person name="Yang W.F."/>
            <person name="Lam T.T."/>
            <person name="Chang Q.C."/>
            <person name="Ding S.J."/>
            <person name="Wang X.J."/>
            <person name="Zhu J.G."/>
            <person name="Ruan X.D."/>
            <person name="Zhao L."/>
            <person name="Wei J.T."/>
            <person name="Ye R.Z."/>
            <person name="Que T.C."/>
            <person name="Du C.H."/>
            <person name="Zhou Y.H."/>
            <person name="Cheng J.X."/>
            <person name="Dai P.F."/>
            <person name="Guo W.B."/>
            <person name="Han X.H."/>
            <person name="Huang E.J."/>
            <person name="Li L.F."/>
            <person name="Wei W."/>
            <person name="Gao Y.C."/>
            <person name="Liu J.Z."/>
            <person name="Shao H.Z."/>
            <person name="Wang X."/>
            <person name="Wang C.C."/>
            <person name="Yang T.C."/>
            <person name="Huo Q.B."/>
            <person name="Li W."/>
            <person name="Chen H.Y."/>
            <person name="Chen S.E."/>
            <person name="Zhou L.G."/>
            <person name="Ni X.B."/>
            <person name="Tian J.H."/>
            <person name="Sheng Y."/>
            <person name="Liu T."/>
            <person name="Pan Y.S."/>
            <person name="Xia L.Y."/>
            <person name="Li J."/>
            <person name="Zhao F."/>
            <person name="Cao W.C."/>
        </authorList>
    </citation>
    <scope>NUCLEOTIDE SEQUENCE [LARGE SCALE GENOMIC DNA]</scope>
    <source>
        <strain evidence="1">Iper-2018</strain>
    </source>
</reference>
<organism evidence="1 2">
    <name type="scientific">Ixodes persulcatus</name>
    <name type="common">Taiga tick</name>
    <dbReference type="NCBI Taxonomy" id="34615"/>
    <lineage>
        <taxon>Eukaryota</taxon>
        <taxon>Metazoa</taxon>
        <taxon>Ecdysozoa</taxon>
        <taxon>Arthropoda</taxon>
        <taxon>Chelicerata</taxon>
        <taxon>Arachnida</taxon>
        <taxon>Acari</taxon>
        <taxon>Parasitiformes</taxon>
        <taxon>Ixodida</taxon>
        <taxon>Ixodoidea</taxon>
        <taxon>Ixodidae</taxon>
        <taxon>Ixodinae</taxon>
        <taxon>Ixodes</taxon>
    </lineage>
</organism>
<feature type="non-terminal residue" evidence="1">
    <location>
        <position position="1"/>
    </location>
</feature>
<dbReference type="Proteomes" id="UP000805193">
    <property type="component" value="Unassembled WGS sequence"/>
</dbReference>
<evidence type="ECO:0000313" key="2">
    <source>
        <dbReference type="Proteomes" id="UP000805193"/>
    </source>
</evidence>